<dbReference type="EMBL" id="JAVRHN010000008">
    <property type="protein sequence ID" value="MDT0687055.1"/>
    <property type="molecule type" value="Genomic_DNA"/>
</dbReference>
<accession>A0ABU3DTN4</accession>
<reference evidence="2 3" key="1">
    <citation type="submission" date="2023-09" db="EMBL/GenBank/DDBJ databases">
        <authorList>
            <person name="Rey-Velasco X."/>
        </authorList>
    </citation>
    <scope>NUCLEOTIDE SEQUENCE [LARGE SCALE GENOMIC DNA]</scope>
    <source>
        <strain evidence="2 3">F225</strain>
    </source>
</reference>
<organism evidence="2 3">
    <name type="scientific">Autumnicola psychrophila</name>
    <dbReference type="NCBI Taxonomy" id="3075592"/>
    <lineage>
        <taxon>Bacteria</taxon>
        <taxon>Pseudomonadati</taxon>
        <taxon>Bacteroidota</taxon>
        <taxon>Flavobacteriia</taxon>
        <taxon>Flavobacteriales</taxon>
        <taxon>Flavobacteriaceae</taxon>
        <taxon>Autumnicola</taxon>
    </lineage>
</organism>
<sequence length="150" mass="18061">MQELNFPRYSFRFKNTQNKTAVFDKLRKKFIILTPEEWVRQNCVRFLTEEKKYPESLINVEKQLKLGDLVKRYDIVVFNPDGNIHLIVECKAPKIKITQETFDQIARYNLSLKATYLMVTNGIDHYYCQLDYKAEKYNFLKEIPFFQKTE</sequence>
<feature type="domain" description="Type I restriction enzyme R protein N-terminal" evidence="1">
    <location>
        <begin position="35"/>
        <end position="144"/>
    </location>
</feature>
<keyword evidence="3" id="KW-1185">Reference proteome</keyword>
<protein>
    <submittedName>
        <fullName evidence="2">Type I restriction enzyme HsdR N-terminal domain-containing protein</fullName>
    </submittedName>
</protein>
<comment type="caution">
    <text evidence="2">The sequence shown here is derived from an EMBL/GenBank/DDBJ whole genome shotgun (WGS) entry which is preliminary data.</text>
</comment>
<dbReference type="Pfam" id="PF13588">
    <property type="entry name" value="HSDR_N_2"/>
    <property type="match status" value="1"/>
</dbReference>
<evidence type="ECO:0000259" key="1">
    <source>
        <dbReference type="Pfam" id="PF13588"/>
    </source>
</evidence>
<evidence type="ECO:0000313" key="3">
    <source>
        <dbReference type="Proteomes" id="UP001253848"/>
    </source>
</evidence>
<dbReference type="Proteomes" id="UP001253848">
    <property type="component" value="Unassembled WGS sequence"/>
</dbReference>
<proteinExistence type="predicted"/>
<dbReference type="InterPro" id="IPR029464">
    <property type="entry name" value="HSDR_N"/>
</dbReference>
<evidence type="ECO:0000313" key="2">
    <source>
        <dbReference type="EMBL" id="MDT0687055.1"/>
    </source>
</evidence>
<gene>
    <name evidence="2" type="ORF">RM541_11830</name>
</gene>
<dbReference type="RefSeq" id="WP_311500359.1">
    <property type="nucleotide sequence ID" value="NZ_JAVRHN010000008.1"/>
</dbReference>
<name>A0ABU3DTN4_9FLAO</name>